<evidence type="ECO:0000256" key="2">
    <source>
        <dbReference type="SAM" id="Phobius"/>
    </source>
</evidence>
<protein>
    <recommendedName>
        <fullName evidence="3">Mce/MlaD domain-containing protein</fullName>
    </recommendedName>
</protein>
<dbReference type="InterPro" id="IPR003399">
    <property type="entry name" value="Mce/MlaD"/>
</dbReference>
<feature type="coiled-coil region" evidence="1">
    <location>
        <begin position="182"/>
        <end position="213"/>
    </location>
</feature>
<name>A0A087MFS0_9GAMM</name>
<evidence type="ECO:0000256" key="1">
    <source>
        <dbReference type="SAM" id="Coils"/>
    </source>
</evidence>
<dbReference type="PANTHER" id="PTHR36698">
    <property type="entry name" value="BLL5892 PROTEIN"/>
    <property type="match status" value="1"/>
</dbReference>
<feature type="transmembrane region" description="Helical" evidence="2">
    <location>
        <begin position="7"/>
        <end position="29"/>
    </location>
</feature>
<keyword evidence="2" id="KW-0812">Transmembrane</keyword>
<evidence type="ECO:0000313" key="5">
    <source>
        <dbReference type="Proteomes" id="UP000029085"/>
    </source>
</evidence>
<dbReference type="AlphaFoldDB" id="A0A087MFS0"/>
<dbReference type="STRING" id="1121014.N788_07350"/>
<keyword evidence="5" id="KW-1185">Reference proteome</keyword>
<organism evidence="4 5">
    <name type="scientific">Arenimonas donghaensis DSM 18148 = HO3-R19</name>
    <dbReference type="NCBI Taxonomy" id="1121014"/>
    <lineage>
        <taxon>Bacteria</taxon>
        <taxon>Pseudomonadati</taxon>
        <taxon>Pseudomonadota</taxon>
        <taxon>Gammaproteobacteria</taxon>
        <taxon>Lysobacterales</taxon>
        <taxon>Lysobacteraceae</taxon>
        <taxon>Arenimonas</taxon>
    </lineage>
</organism>
<gene>
    <name evidence="4" type="ORF">N788_07350</name>
</gene>
<evidence type="ECO:0000259" key="3">
    <source>
        <dbReference type="Pfam" id="PF02470"/>
    </source>
</evidence>
<keyword evidence="2" id="KW-1133">Transmembrane helix</keyword>
<keyword evidence="1" id="KW-0175">Coiled coil</keyword>
<dbReference type="Proteomes" id="UP000029085">
    <property type="component" value="Unassembled WGS sequence"/>
</dbReference>
<comment type="caution">
    <text evidence="4">The sequence shown here is derived from an EMBL/GenBank/DDBJ whole genome shotgun (WGS) entry which is preliminary data.</text>
</comment>
<evidence type="ECO:0000313" key="4">
    <source>
        <dbReference type="EMBL" id="KFL35723.1"/>
    </source>
</evidence>
<accession>A0A087MFS0</accession>
<reference evidence="4 5" key="2">
    <citation type="journal article" date="2015" name="Stand. Genomic Sci.">
        <title>High quality draft genomic sequence of Arenimonas donghaensis DSM 18148(T).</title>
        <authorList>
            <person name="Chen F."/>
            <person name="Wang H."/>
            <person name="Cao Y."/>
            <person name="Li X."/>
            <person name="Wang G."/>
        </authorList>
    </citation>
    <scope>NUCLEOTIDE SEQUENCE [LARGE SCALE GENOMIC DNA]</scope>
    <source>
        <strain evidence="4 5">HO3-R19</strain>
    </source>
</reference>
<dbReference type="OrthoDB" id="9806984at2"/>
<dbReference type="RefSeq" id="WP_034225489.1">
    <property type="nucleotide sequence ID" value="NZ_AVCJ01000049.1"/>
</dbReference>
<sequence length="308" mass="33282">METRANHVLIGAFTLGVCVLAVLFALWMVKYTTEKAYAEYDVVFQEAVTGLSTGSQVLYSGISVGEVRELSLMRDDPRKVVARVRLSADTPVRTDTRAKLTMTGLTGVAVIQLSGGSPGAPRLEGGNGNDDVPVIQTEPSALQNIAATANEIVERINRLLSDANVERITRTLDQLDQVTGSIAAEREEIAALIRNAKSASEKLDATLANANQAITNLDQGLVQQLPPLVEKLDATLSQLESASKNANGILNENRDSWAEFSQDGLGQVGPTMRQLRGLIREIDDLANKLENNPAGYLLGREEPEEFEP</sequence>
<dbReference type="PANTHER" id="PTHR36698:SF2">
    <property type="entry name" value="MCE_MLAD DOMAIN-CONTAINING PROTEIN"/>
    <property type="match status" value="1"/>
</dbReference>
<keyword evidence="2" id="KW-0472">Membrane</keyword>
<proteinExistence type="predicted"/>
<dbReference type="EMBL" id="AVCJ01000049">
    <property type="protein sequence ID" value="KFL35723.1"/>
    <property type="molecule type" value="Genomic_DNA"/>
</dbReference>
<feature type="domain" description="Mce/MlaD" evidence="3">
    <location>
        <begin position="40"/>
        <end position="116"/>
    </location>
</feature>
<dbReference type="Pfam" id="PF02470">
    <property type="entry name" value="MlaD"/>
    <property type="match status" value="1"/>
</dbReference>
<reference evidence="5" key="1">
    <citation type="submission" date="2013-08" db="EMBL/GenBank/DDBJ databases">
        <title>Genome sequencing of Arenimonas donghaensis.</title>
        <authorList>
            <person name="Chen F."/>
            <person name="Wang G."/>
        </authorList>
    </citation>
    <scope>NUCLEOTIDE SEQUENCE [LARGE SCALE GENOMIC DNA]</scope>
    <source>
        <strain evidence="5">HO3-R19</strain>
    </source>
</reference>
<dbReference type="PATRIC" id="fig|1121014.3.peg.2373"/>